<dbReference type="GO" id="GO:0042597">
    <property type="term" value="C:periplasmic space"/>
    <property type="evidence" value="ECO:0007669"/>
    <property type="project" value="UniProtKB-SubCell"/>
</dbReference>
<dbReference type="SUPFAM" id="SSF53850">
    <property type="entry name" value="Periplasmic binding protein-like II"/>
    <property type="match status" value="1"/>
</dbReference>
<dbReference type="Pfam" id="PF01547">
    <property type="entry name" value="SBP_bac_1"/>
    <property type="match status" value="1"/>
</dbReference>
<name>A0A069BIF4_BURPE</name>
<evidence type="ECO:0000313" key="3">
    <source>
        <dbReference type="EMBL" id="KGX15887.1"/>
    </source>
</evidence>
<dbReference type="AlphaFoldDB" id="A0A069BIF4"/>
<dbReference type="InterPro" id="IPR006059">
    <property type="entry name" value="SBP"/>
</dbReference>
<reference evidence="3 4" key="1">
    <citation type="submission" date="2014-08" db="EMBL/GenBank/DDBJ databases">
        <authorList>
            <person name="Bunnell A."/>
            <person name="Chain P.S."/>
            <person name="Chertkov O."/>
            <person name="Currie B.J."/>
            <person name="Daligault H.E."/>
            <person name="Davenport K.W."/>
            <person name="Davis C."/>
            <person name="Gleasner C.D."/>
            <person name="Johnson S.L."/>
            <person name="Kaestli M."/>
            <person name="Koren S."/>
            <person name="Kunde Y.A."/>
            <person name="Mayo M."/>
            <person name="McMurry K.K."/>
            <person name="Price E.P."/>
            <person name="Reitenga K.G."/>
            <person name="Robison R."/>
            <person name="Rosovitz M.J."/>
            <person name="Sarovich D.S."/>
            <person name="Teshima H."/>
        </authorList>
    </citation>
    <scope>NUCLEOTIDE SEQUENCE [LARGE SCALE GENOMIC DNA]</scope>
    <source>
        <strain evidence="3 4">MSHR44</strain>
    </source>
</reference>
<dbReference type="PANTHER" id="PTHR43649">
    <property type="entry name" value="ARABINOSE-BINDING PROTEIN-RELATED"/>
    <property type="match status" value="1"/>
</dbReference>
<dbReference type="InterPro" id="IPR050490">
    <property type="entry name" value="Bact_solute-bd_prot1"/>
</dbReference>
<sequence>METLKKLRGTVLLPMIAMVLLNANAAPLVINTDTSDQAVKAAFDAAVNDFKIENPDVQVKVNRFDHDAYKTAIRNFLTADSPDVVNWYPGHKMEPFVRAGLFEDVSDIWTKYNLDTKLKSASSAMTLNGKKWGIPYTYYQWGIYYRKDIFSKFGIEPPNTWQELLDACAKLKANGVAPFVIGTKEPWPNLAWFDYLNLRVNGFAFHMALTGGKVSFKDPRVRAVFDRWDQLTKPGYFMTNHASYTWQEAAALLAQGKGAMYLMGNFVVAPMKQAGLDAEKLGFMPFPIIDPSIPRAEEAPIESIHIPTNAKNKADARRFLAYMARADVQAKYGERTEELPVNQDAPPPSDPYLKAGAALLAKAQALSQFFDRDASPELTQAAMDAFERYMLKPDTRAAALDRLEQVRQRVYNK</sequence>
<comment type="subcellular location">
    <subcellularLocation>
        <location evidence="1">Periplasm</location>
    </subcellularLocation>
</comment>
<accession>A0A069BIF4</accession>
<proteinExistence type="inferred from homology"/>
<dbReference type="OrthoDB" id="8858741at2"/>
<dbReference type="RefSeq" id="WP_004524827.1">
    <property type="nucleotide sequence ID" value="NZ_AP028082.1"/>
</dbReference>
<dbReference type="PANTHER" id="PTHR43649:SF14">
    <property type="entry name" value="BLR3389 PROTEIN"/>
    <property type="match status" value="1"/>
</dbReference>
<protein>
    <submittedName>
        <fullName evidence="3">Bacterial extracellular solute-binding family protein</fullName>
    </submittedName>
</protein>
<gene>
    <name evidence="3" type="ORF">Y036_5437</name>
</gene>
<dbReference type="Proteomes" id="UP000030475">
    <property type="component" value="Unassembled WGS sequence"/>
</dbReference>
<dbReference type="Gene3D" id="3.40.190.10">
    <property type="entry name" value="Periplasmic binding protein-like II"/>
    <property type="match status" value="2"/>
</dbReference>
<organism evidence="3 4">
    <name type="scientific">Burkholderia pseudomallei</name>
    <name type="common">Pseudomonas pseudomallei</name>
    <dbReference type="NCBI Taxonomy" id="28450"/>
    <lineage>
        <taxon>Bacteria</taxon>
        <taxon>Pseudomonadati</taxon>
        <taxon>Pseudomonadota</taxon>
        <taxon>Betaproteobacteria</taxon>
        <taxon>Burkholderiales</taxon>
        <taxon>Burkholderiaceae</taxon>
        <taxon>Burkholderia</taxon>
        <taxon>pseudomallei group</taxon>
    </lineage>
</organism>
<comment type="similarity">
    <text evidence="2">Belongs to the bacterial solute-binding protein 1 family.</text>
</comment>
<evidence type="ECO:0000256" key="1">
    <source>
        <dbReference type="ARBA" id="ARBA00004418"/>
    </source>
</evidence>
<comment type="caution">
    <text evidence="3">The sequence shown here is derived from an EMBL/GenBank/DDBJ whole genome shotgun (WGS) entry which is preliminary data.</text>
</comment>
<evidence type="ECO:0000313" key="4">
    <source>
        <dbReference type="Proteomes" id="UP000030475"/>
    </source>
</evidence>
<dbReference type="KEGG" id="but:X994_4985"/>
<evidence type="ECO:0000256" key="2">
    <source>
        <dbReference type="ARBA" id="ARBA00008520"/>
    </source>
</evidence>
<dbReference type="EMBL" id="JQIM01000008">
    <property type="protein sequence ID" value="KGX15887.1"/>
    <property type="molecule type" value="Genomic_DNA"/>
</dbReference>